<dbReference type="PANTHER" id="PTHR24421">
    <property type="entry name" value="NITRATE/NITRITE SENSOR PROTEIN NARX-RELATED"/>
    <property type="match status" value="1"/>
</dbReference>
<evidence type="ECO:0000313" key="7">
    <source>
        <dbReference type="Proteomes" id="UP000318017"/>
    </source>
</evidence>
<sequence length="663" mass="73598">MSHWIPLLGFTLIAIATSVEGAESGTRSSQLSLKLSDWTISELENRLDEINAQLDRLAAFNMRRGIGSVSSRSSSHGDPYNREWLCIDFGGNVVFDQIVLVPSIGSNSKQGVHAQCFPVAFEVVAGCGRETGATLASFGPRDELLPRIAPVVIDCPNTTASWIRLDASVLSQRAFDGLYALEIAEIMVFRHQDCIGLGQTVRSLSPAPSRSVGPWQDRFVVDGFVPYLMEASSSKHSVAWLAATDIEQASITIDLGASHTVDEIHLHSIELSDNIPQSAPNDFGIPDRFVIEGALREDFSDAVPLVSYRKESIFDTGPILMRRTPEAECRYVKLTVQDPYLVGVENHRPGPRFGFAEMEVFSQGINVALGRPVSADFQTEREISALTDGRNFHGSILPVRSWLNELALRHELEVERPRVTAALQRLYAKQKSQLTVMTWLTVLLAVGIGFTILAERLLRMRQATEIRERLAADLHDELGGNLHAIGLLGDHARASIGSPEKMKLILQRLRDLTDRTSDAARSCTRALATQDLYGNLTEEMLRTSKRIMADLQHEMLFEGEEHLSRLTPTDRADLLFFYQECLVNISRHSDATEFHTQLIADREQIRLTIRDNGSGITGDELAVPPSLARRARLLAAQVRVESQANHGTCVALTLKVRRRRLGR</sequence>
<dbReference type="InterPro" id="IPR011712">
    <property type="entry name" value="Sig_transdc_His_kin_sub3_dim/P"/>
</dbReference>
<accession>A0A518G9C7</accession>
<dbReference type="InterPro" id="IPR036890">
    <property type="entry name" value="HATPase_C_sf"/>
</dbReference>
<dbReference type="RefSeq" id="WP_145079940.1">
    <property type="nucleotide sequence ID" value="NZ_CP036298.1"/>
</dbReference>
<evidence type="ECO:0000259" key="5">
    <source>
        <dbReference type="Pfam" id="PF07730"/>
    </source>
</evidence>
<keyword evidence="4" id="KW-0812">Transmembrane</keyword>
<dbReference type="Gene3D" id="2.60.120.260">
    <property type="entry name" value="Galactose-binding domain-like"/>
    <property type="match status" value="1"/>
</dbReference>
<dbReference type="KEGG" id="ahel:Q31a_35190"/>
<dbReference type="AlphaFoldDB" id="A0A518G9C7"/>
<feature type="transmembrane region" description="Helical" evidence="4">
    <location>
        <begin position="434"/>
        <end position="454"/>
    </location>
</feature>
<gene>
    <name evidence="6" type="primary">liaS</name>
    <name evidence="6" type="ORF">Q31a_35190</name>
</gene>
<feature type="domain" description="Signal transduction histidine kinase subgroup 3 dimerisation and phosphoacceptor" evidence="5">
    <location>
        <begin position="467"/>
        <end position="531"/>
    </location>
</feature>
<dbReference type="GO" id="GO:0000155">
    <property type="term" value="F:phosphorelay sensor kinase activity"/>
    <property type="evidence" value="ECO:0007669"/>
    <property type="project" value="InterPro"/>
</dbReference>
<keyword evidence="4" id="KW-1133">Transmembrane helix</keyword>
<evidence type="ECO:0000313" key="6">
    <source>
        <dbReference type="EMBL" id="QDV25196.1"/>
    </source>
</evidence>
<dbReference type="GO" id="GO:0046983">
    <property type="term" value="F:protein dimerization activity"/>
    <property type="evidence" value="ECO:0007669"/>
    <property type="project" value="InterPro"/>
</dbReference>
<dbReference type="Pfam" id="PF07730">
    <property type="entry name" value="HisKA_3"/>
    <property type="match status" value="1"/>
</dbReference>
<proteinExistence type="predicted"/>
<organism evidence="6 7">
    <name type="scientific">Aureliella helgolandensis</name>
    <dbReference type="NCBI Taxonomy" id="2527968"/>
    <lineage>
        <taxon>Bacteria</taxon>
        <taxon>Pseudomonadati</taxon>
        <taxon>Planctomycetota</taxon>
        <taxon>Planctomycetia</taxon>
        <taxon>Pirellulales</taxon>
        <taxon>Pirellulaceae</taxon>
        <taxon>Aureliella</taxon>
    </lineage>
</organism>
<evidence type="ECO:0000256" key="3">
    <source>
        <dbReference type="ARBA" id="ARBA00023012"/>
    </source>
</evidence>
<reference evidence="6 7" key="1">
    <citation type="submission" date="2019-02" db="EMBL/GenBank/DDBJ databases">
        <title>Deep-cultivation of Planctomycetes and their phenomic and genomic characterization uncovers novel biology.</title>
        <authorList>
            <person name="Wiegand S."/>
            <person name="Jogler M."/>
            <person name="Boedeker C."/>
            <person name="Pinto D."/>
            <person name="Vollmers J."/>
            <person name="Rivas-Marin E."/>
            <person name="Kohn T."/>
            <person name="Peeters S.H."/>
            <person name="Heuer A."/>
            <person name="Rast P."/>
            <person name="Oberbeckmann S."/>
            <person name="Bunk B."/>
            <person name="Jeske O."/>
            <person name="Meyerdierks A."/>
            <person name="Storesund J.E."/>
            <person name="Kallscheuer N."/>
            <person name="Luecker S."/>
            <person name="Lage O.M."/>
            <person name="Pohl T."/>
            <person name="Merkel B.J."/>
            <person name="Hornburger P."/>
            <person name="Mueller R.-W."/>
            <person name="Bruemmer F."/>
            <person name="Labrenz M."/>
            <person name="Spormann A.M."/>
            <person name="Op den Camp H."/>
            <person name="Overmann J."/>
            <person name="Amann R."/>
            <person name="Jetten M.S.M."/>
            <person name="Mascher T."/>
            <person name="Medema M.H."/>
            <person name="Devos D.P."/>
            <person name="Kaster A.-K."/>
            <person name="Ovreas L."/>
            <person name="Rohde M."/>
            <person name="Galperin M.Y."/>
            <person name="Jogler C."/>
        </authorList>
    </citation>
    <scope>NUCLEOTIDE SEQUENCE [LARGE SCALE GENOMIC DNA]</scope>
    <source>
        <strain evidence="6 7">Q31a</strain>
    </source>
</reference>
<dbReference type="Proteomes" id="UP000318017">
    <property type="component" value="Chromosome"/>
</dbReference>
<dbReference type="InterPro" id="IPR050482">
    <property type="entry name" value="Sensor_HK_TwoCompSys"/>
</dbReference>
<dbReference type="EMBL" id="CP036298">
    <property type="protein sequence ID" value="QDV25196.1"/>
    <property type="molecule type" value="Genomic_DNA"/>
</dbReference>
<dbReference type="OrthoDB" id="9797605at2"/>
<dbReference type="EC" id="2.7.13.3" evidence="6"/>
<dbReference type="SUPFAM" id="SSF55874">
    <property type="entry name" value="ATPase domain of HSP90 chaperone/DNA topoisomerase II/histidine kinase"/>
    <property type="match status" value="1"/>
</dbReference>
<keyword evidence="2 6" id="KW-0418">Kinase</keyword>
<keyword evidence="3" id="KW-0902">Two-component regulatory system</keyword>
<evidence type="ECO:0000256" key="1">
    <source>
        <dbReference type="ARBA" id="ARBA00022679"/>
    </source>
</evidence>
<protein>
    <submittedName>
        <fullName evidence="6">Sensor histidine kinase LiaS</fullName>
        <ecNumber evidence="6">2.7.13.3</ecNumber>
    </submittedName>
</protein>
<name>A0A518G9C7_9BACT</name>
<dbReference type="GO" id="GO:0016020">
    <property type="term" value="C:membrane"/>
    <property type="evidence" value="ECO:0007669"/>
    <property type="project" value="InterPro"/>
</dbReference>
<keyword evidence="4" id="KW-0472">Membrane</keyword>
<dbReference type="Gene3D" id="1.20.5.1930">
    <property type="match status" value="1"/>
</dbReference>
<evidence type="ECO:0000256" key="4">
    <source>
        <dbReference type="SAM" id="Phobius"/>
    </source>
</evidence>
<dbReference type="Gene3D" id="3.30.565.10">
    <property type="entry name" value="Histidine kinase-like ATPase, C-terminal domain"/>
    <property type="match status" value="1"/>
</dbReference>
<keyword evidence="1 6" id="KW-0808">Transferase</keyword>
<keyword evidence="7" id="KW-1185">Reference proteome</keyword>
<evidence type="ECO:0000256" key="2">
    <source>
        <dbReference type="ARBA" id="ARBA00022777"/>
    </source>
</evidence>